<evidence type="ECO:0000256" key="14">
    <source>
        <dbReference type="ARBA" id="ARBA00048247"/>
    </source>
</evidence>
<keyword evidence="3 17" id="KW-0963">Cytoplasm</keyword>
<comment type="caution">
    <text evidence="17">Lacks conserved residue(s) required for the propagation of feature annotation.</text>
</comment>
<keyword evidence="5 17" id="KW-0548">Nucleotidyltransferase</keyword>
<protein>
    <recommendedName>
        <fullName evidence="17">Bifunctional protein GlmU</fullName>
    </recommendedName>
    <domain>
        <recommendedName>
            <fullName evidence="17">UDP-N-acetylglucosamine pyrophosphorylase</fullName>
            <ecNumber evidence="17">2.7.7.23</ecNumber>
        </recommendedName>
        <alternativeName>
            <fullName evidence="17">N-acetylglucosamine-1-phosphate uridyltransferase</fullName>
        </alternativeName>
    </domain>
    <domain>
        <recommendedName>
            <fullName evidence="17">Glucosamine-1-phosphate N-acetyltransferase</fullName>
            <ecNumber evidence="17">2.3.1.157</ecNumber>
        </recommendedName>
    </domain>
</protein>
<dbReference type="CDD" id="cd02540">
    <property type="entry name" value="GT2_GlmU_N_bac"/>
    <property type="match status" value="1"/>
</dbReference>
<comment type="subcellular location">
    <subcellularLocation>
        <location evidence="17">Cytoplasm</location>
    </subcellularLocation>
</comment>
<comment type="pathway">
    <text evidence="17">Bacterial outer membrane biogenesis; LPS lipid A biosynthesis.</text>
</comment>
<evidence type="ECO:0000256" key="4">
    <source>
        <dbReference type="ARBA" id="ARBA00022679"/>
    </source>
</evidence>
<feature type="binding site" evidence="17">
    <location>
        <position position="238"/>
    </location>
    <ligand>
        <name>Mg(2+)</name>
        <dbReference type="ChEBI" id="CHEBI:18420"/>
    </ligand>
</feature>
<feature type="binding site" evidence="17">
    <location>
        <position position="390"/>
    </location>
    <ligand>
        <name>acetyl-CoA</name>
        <dbReference type="ChEBI" id="CHEBI:57288"/>
    </ligand>
</feature>
<dbReference type="InterPro" id="IPR005882">
    <property type="entry name" value="Bifunctional_GlmU"/>
</dbReference>
<dbReference type="SUPFAM" id="SSF51161">
    <property type="entry name" value="Trimeric LpxA-like enzymes"/>
    <property type="match status" value="1"/>
</dbReference>
<dbReference type="NCBIfam" id="TIGR01173">
    <property type="entry name" value="glmU"/>
    <property type="match status" value="1"/>
</dbReference>
<reference evidence="21" key="1">
    <citation type="journal article" date="2019" name="Int. J. Syst. Evol. Microbiol.">
        <title>The Global Catalogue of Microorganisms (GCM) 10K type strain sequencing project: providing services to taxonomists for standard genome sequencing and annotation.</title>
        <authorList>
            <consortium name="The Broad Institute Genomics Platform"/>
            <consortium name="The Broad Institute Genome Sequencing Center for Infectious Disease"/>
            <person name="Wu L."/>
            <person name="Ma J."/>
        </authorList>
    </citation>
    <scope>NUCLEOTIDE SEQUENCE [LARGE SCALE GENOMIC DNA]</scope>
    <source>
        <strain evidence="21">JCM 14234</strain>
    </source>
</reference>
<evidence type="ECO:0000313" key="20">
    <source>
        <dbReference type="EMBL" id="GAA3022396.1"/>
    </source>
</evidence>
<dbReference type="InterPro" id="IPR050065">
    <property type="entry name" value="GlmU-like"/>
</dbReference>
<evidence type="ECO:0000256" key="11">
    <source>
        <dbReference type="ARBA" id="ARBA00023268"/>
    </source>
</evidence>
<keyword evidence="4 17" id="KW-0808">Transferase</keyword>
<dbReference type="InterPro" id="IPR038009">
    <property type="entry name" value="GlmU_C_LbH"/>
</dbReference>
<dbReference type="NCBIfam" id="NF010932">
    <property type="entry name" value="PRK14352.1"/>
    <property type="match status" value="1"/>
</dbReference>
<evidence type="ECO:0000256" key="1">
    <source>
        <dbReference type="ARBA" id="ARBA00007707"/>
    </source>
</evidence>
<sequence length="484" mass="49523">MTEPGRTAVIVLAAGAGTRMKSKTPKILHAIGGRTLVGHALTGAAGIDPDFLVAVVSHERERVTAAIGGVAAELGREILIAEQEEPLGTGDAARAGMTALPADFSGTVLVTVADAPLLDAPTLRALVDTASGTAITLTSFTADNPTGYGRIVRDTRTGQVTAIVEHKDADDEQLAITEVNAGIYAFDAAALRAALGALSTENAQGEYYLTDVVAIAHTNGQQVRAHLVADPAVVAGCNDRVQLAELGAELNRRIIRGHQLAGVTVVDPATTWIDVDVTIAADVRIEPGVQLHGRTAIAAGALVGPDTTLTDVVVGDGAQVIRTHGSAARIGANATVGPFAYLRPGTELGADGKIGTFVETKNAQIGIGSKVPHLTYVGDATIGDQTNIGASSVFVNYDGENKHRTVIGSHCRTGSDNMFVAPVTVGDGAYTGAGTVVRQDVPPGALAVSAGEQRTIPGWVARKRPDSAAARAANAADDSATTTE</sequence>
<evidence type="ECO:0000256" key="10">
    <source>
        <dbReference type="ARBA" id="ARBA00022984"/>
    </source>
</evidence>
<evidence type="ECO:0000259" key="19">
    <source>
        <dbReference type="Pfam" id="PF12804"/>
    </source>
</evidence>
<comment type="catalytic activity">
    <reaction evidence="14 17">
        <text>alpha-D-glucosamine 1-phosphate + acetyl-CoA = N-acetyl-alpha-D-glucosamine 1-phosphate + CoA + H(+)</text>
        <dbReference type="Rhea" id="RHEA:13725"/>
        <dbReference type="ChEBI" id="CHEBI:15378"/>
        <dbReference type="ChEBI" id="CHEBI:57287"/>
        <dbReference type="ChEBI" id="CHEBI:57288"/>
        <dbReference type="ChEBI" id="CHEBI:57776"/>
        <dbReference type="ChEBI" id="CHEBI:58516"/>
        <dbReference type="EC" id="2.3.1.157"/>
    </reaction>
</comment>
<feature type="active site" description="Proton acceptor" evidence="17">
    <location>
        <position position="373"/>
    </location>
</feature>
<feature type="region of interest" description="Disordered" evidence="18">
    <location>
        <begin position="462"/>
        <end position="484"/>
    </location>
</feature>
<dbReference type="Gene3D" id="3.90.550.10">
    <property type="entry name" value="Spore Coat Polysaccharide Biosynthesis Protein SpsA, Chain A"/>
    <property type="match status" value="1"/>
</dbReference>
<dbReference type="PANTHER" id="PTHR43584:SF3">
    <property type="entry name" value="BIFUNCTIONAL PROTEIN GLMU"/>
    <property type="match status" value="1"/>
</dbReference>
<feature type="binding site" evidence="17">
    <location>
        <position position="415"/>
    </location>
    <ligand>
        <name>acetyl-CoA</name>
        <dbReference type="ChEBI" id="CHEBI:57288"/>
    </ligand>
</feature>
<dbReference type="RefSeq" id="WP_290706576.1">
    <property type="nucleotide sequence ID" value="NZ_BAAAVS010000001.1"/>
</dbReference>
<feature type="binding site" evidence="17">
    <location>
        <position position="361"/>
    </location>
    <ligand>
        <name>UDP-N-acetyl-alpha-D-glucosamine</name>
        <dbReference type="ChEBI" id="CHEBI:57705"/>
    </ligand>
</feature>
<comment type="pathway">
    <text evidence="17">Nucleotide-sugar biosynthesis; UDP-N-acetyl-alpha-D-glucosamine biosynthesis; N-acetyl-alpha-D-glucosamine 1-phosphate from alpha-D-glucosamine 6-phosphate (route II): step 2/2.</text>
</comment>
<proteinExistence type="inferred from homology"/>
<evidence type="ECO:0000256" key="3">
    <source>
        <dbReference type="ARBA" id="ARBA00022490"/>
    </source>
</evidence>
<feature type="binding site" evidence="17">
    <location>
        <position position="238"/>
    </location>
    <ligand>
        <name>UDP-N-acetyl-alpha-D-glucosamine</name>
        <dbReference type="ChEBI" id="CHEBI:57705"/>
    </ligand>
</feature>
<feature type="binding site" evidence="17">
    <location>
        <position position="387"/>
    </location>
    <ligand>
        <name>UDP-N-acetyl-alpha-D-glucosamine</name>
        <dbReference type="ChEBI" id="CHEBI:57705"/>
    </ligand>
</feature>
<keyword evidence="8 17" id="KW-0460">Magnesium</keyword>
<keyword evidence="12 17" id="KW-0012">Acyltransferase</keyword>
<comment type="similarity">
    <text evidence="1 17">In the C-terminal section; belongs to the transferase hexapeptide repeat family.</text>
</comment>
<dbReference type="Pfam" id="PF12804">
    <property type="entry name" value="NTP_transf_3"/>
    <property type="match status" value="1"/>
</dbReference>
<feature type="region of interest" description="N-acetyltransferase" evidence="17">
    <location>
        <begin position="262"/>
        <end position="484"/>
    </location>
</feature>
<keyword evidence="6 17" id="KW-0479">Metal-binding</keyword>
<keyword evidence="9 17" id="KW-0133">Cell shape</keyword>
<evidence type="ECO:0000256" key="18">
    <source>
        <dbReference type="SAM" id="MobiDB-lite"/>
    </source>
</evidence>
<feature type="binding site" evidence="17">
    <location>
        <position position="165"/>
    </location>
    <ligand>
        <name>UDP-N-acetyl-alpha-D-glucosamine</name>
        <dbReference type="ChEBI" id="CHEBI:57705"/>
    </ligand>
</feature>
<dbReference type="HAMAP" id="MF_01631">
    <property type="entry name" value="GlmU"/>
    <property type="match status" value="1"/>
</dbReference>
<evidence type="ECO:0000256" key="12">
    <source>
        <dbReference type="ARBA" id="ARBA00023315"/>
    </source>
</evidence>
<evidence type="ECO:0000256" key="15">
    <source>
        <dbReference type="ARBA" id="ARBA00048493"/>
    </source>
</evidence>
<feature type="binding site" evidence="17">
    <location>
        <position position="433"/>
    </location>
    <ligand>
        <name>acetyl-CoA</name>
        <dbReference type="ChEBI" id="CHEBI:57288"/>
    </ligand>
</feature>
<feature type="binding site" evidence="17">
    <location>
        <begin position="12"/>
        <end position="15"/>
    </location>
    <ligand>
        <name>UDP-N-acetyl-alpha-D-glucosamine</name>
        <dbReference type="ChEBI" id="CHEBI:57705"/>
    </ligand>
</feature>
<feature type="region of interest" description="Pyrophosphorylase" evidence="17">
    <location>
        <begin position="1"/>
        <end position="240"/>
    </location>
</feature>
<evidence type="ECO:0000256" key="2">
    <source>
        <dbReference type="ARBA" id="ARBA00007947"/>
    </source>
</evidence>
<feature type="binding site" evidence="17">
    <location>
        <begin position="396"/>
        <end position="397"/>
    </location>
    <ligand>
        <name>acetyl-CoA</name>
        <dbReference type="ChEBI" id="CHEBI:57288"/>
    </ligand>
</feature>
<accession>A0ABP6KTX0</accession>
<feature type="binding site" evidence="17">
    <location>
        <position position="376"/>
    </location>
    <ligand>
        <name>UDP-N-acetyl-alpha-D-glucosamine</name>
        <dbReference type="ChEBI" id="CHEBI:57705"/>
    </ligand>
</feature>
<feature type="domain" description="MobA-like NTP transferase" evidence="19">
    <location>
        <begin position="9"/>
        <end position="139"/>
    </location>
</feature>
<evidence type="ECO:0000313" key="21">
    <source>
        <dbReference type="Proteomes" id="UP001501035"/>
    </source>
</evidence>
<feature type="binding site" evidence="17">
    <location>
        <position position="343"/>
    </location>
    <ligand>
        <name>UDP-N-acetyl-alpha-D-glucosamine</name>
        <dbReference type="ChEBI" id="CHEBI:57705"/>
    </ligand>
</feature>
<dbReference type="SUPFAM" id="SSF53448">
    <property type="entry name" value="Nucleotide-diphospho-sugar transferases"/>
    <property type="match status" value="1"/>
</dbReference>
<feature type="binding site" evidence="17">
    <location>
        <position position="83"/>
    </location>
    <ligand>
        <name>UDP-N-acetyl-alpha-D-glucosamine</name>
        <dbReference type="ChEBI" id="CHEBI:57705"/>
    </ligand>
</feature>
<comment type="subunit">
    <text evidence="17">Homotrimer.</text>
</comment>
<keyword evidence="21" id="KW-1185">Reference proteome</keyword>
<feature type="compositionally biased region" description="Low complexity" evidence="18">
    <location>
        <begin position="467"/>
        <end position="484"/>
    </location>
</feature>
<keyword evidence="7 17" id="KW-0677">Repeat</keyword>
<evidence type="ECO:0000256" key="16">
    <source>
        <dbReference type="ARBA" id="ARBA00049628"/>
    </source>
</evidence>
<name>A0ABP6KTX0_9ACTN</name>
<dbReference type="CDD" id="cd03353">
    <property type="entry name" value="LbH_GlmU_C"/>
    <property type="match status" value="1"/>
</dbReference>
<dbReference type="PANTHER" id="PTHR43584">
    <property type="entry name" value="NUCLEOTIDYL TRANSFERASE"/>
    <property type="match status" value="1"/>
</dbReference>
<comment type="caution">
    <text evidence="20">The sequence shown here is derived from an EMBL/GenBank/DDBJ whole genome shotgun (WGS) entry which is preliminary data.</text>
</comment>
<dbReference type="EMBL" id="BAAAVS010000001">
    <property type="protein sequence ID" value="GAA3022396.1"/>
    <property type="molecule type" value="Genomic_DNA"/>
</dbReference>
<feature type="region of interest" description="Linker" evidence="17">
    <location>
        <begin position="241"/>
        <end position="261"/>
    </location>
</feature>
<comment type="pathway">
    <text evidence="17">Nucleotide-sugar biosynthesis; UDP-N-acetyl-alpha-D-glucosamine biosynthesis; UDP-N-acetyl-alpha-D-glucosamine from N-acetyl-alpha-D-glucosamine 1-phosphate: step 1/1.</text>
</comment>
<organism evidence="20 21">
    <name type="scientific">Gordonia defluvii</name>
    <dbReference type="NCBI Taxonomy" id="283718"/>
    <lineage>
        <taxon>Bacteria</taxon>
        <taxon>Bacillati</taxon>
        <taxon>Actinomycetota</taxon>
        <taxon>Actinomycetes</taxon>
        <taxon>Mycobacteriales</taxon>
        <taxon>Gordoniaceae</taxon>
        <taxon>Gordonia</taxon>
    </lineage>
</organism>
<dbReference type="InterPro" id="IPR025877">
    <property type="entry name" value="MobA-like_NTP_Trfase"/>
</dbReference>
<dbReference type="Proteomes" id="UP001501035">
    <property type="component" value="Unassembled WGS sequence"/>
</dbReference>
<comment type="function">
    <text evidence="16 17">Catalyzes the last two sequential reactions in the de novo biosynthetic pathway for UDP-N-acetylglucosamine (UDP-GlcNAc). The C-terminal domain catalyzes the transfer of acetyl group from acetyl coenzyme A to glucosamine-1-phosphate (GlcN-1-P) to produce N-acetylglucosamine-1-phosphate (GlcNAc-1-P), which is converted into UDP-GlcNAc by the transfer of uridine 5-monophosphate (from uridine 5-triphosphate), a reaction catalyzed by the N-terminal domain.</text>
</comment>
<feature type="binding site" evidence="17">
    <location>
        <begin position="88"/>
        <end position="89"/>
    </location>
    <ligand>
        <name>UDP-N-acetyl-alpha-D-glucosamine</name>
        <dbReference type="ChEBI" id="CHEBI:57705"/>
    </ligand>
</feature>
<evidence type="ECO:0000256" key="6">
    <source>
        <dbReference type="ARBA" id="ARBA00022723"/>
    </source>
</evidence>
<comment type="catalytic activity">
    <reaction evidence="15 17">
        <text>N-acetyl-alpha-D-glucosamine 1-phosphate + UTP + H(+) = UDP-N-acetyl-alpha-D-glucosamine + diphosphate</text>
        <dbReference type="Rhea" id="RHEA:13509"/>
        <dbReference type="ChEBI" id="CHEBI:15378"/>
        <dbReference type="ChEBI" id="CHEBI:33019"/>
        <dbReference type="ChEBI" id="CHEBI:46398"/>
        <dbReference type="ChEBI" id="CHEBI:57705"/>
        <dbReference type="ChEBI" id="CHEBI:57776"/>
        <dbReference type="EC" id="2.7.7.23"/>
    </reaction>
</comment>
<evidence type="ECO:0000256" key="8">
    <source>
        <dbReference type="ARBA" id="ARBA00022842"/>
    </source>
</evidence>
<evidence type="ECO:0000256" key="7">
    <source>
        <dbReference type="ARBA" id="ARBA00022737"/>
    </source>
</evidence>
<feature type="binding site" evidence="17">
    <location>
        <position position="180"/>
    </location>
    <ligand>
        <name>UDP-N-acetyl-alpha-D-glucosamine</name>
        <dbReference type="ChEBI" id="CHEBI:57705"/>
    </ligand>
</feature>
<keyword evidence="11 17" id="KW-0511">Multifunctional enzyme</keyword>
<dbReference type="EC" id="2.3.1.157" evidence="17"/>
<gene>
    <name evidence="17 20" type="primary">glmU</name>
    <name evidence="20" type="ORF">GCM10010528_00580</name>
</gene>
<feature type="binding site" evidence="17">
    <location>
        <position position="149"/>
    </location>
    <ligand>
        <name>UDP-N-acetyl-alpha-D-glucosamine</name>
        <dbReference type="ChEBI" id="CHEBI:57705"/>
    </ligand>
</feature>
<evidence type="ECO:0000256" key="5">
    <source>
        <dbReference type="ARBA" id="ARBA00022695"/>
    </source>
</evidence>
<comment type="similarity">
    <text evidence="2 17">In the N-terminal section; belongs to the N-acetylglucosamine-1-phosphate uridyltransferase family.</text>
</comment>
<dbReference type="InterPro" id="IPR011004">
    <property type="entry name" value="Trimer_LpxA-like_sf"/>
</dbReference>
<dbReference type="InterPro" id="IPR029044">
    <property type="entry name" value="Nucleotide-diphossugar_trans"/>
</dbReference>
<evidence type="ECO:0000256" key="9">
    <source>
        <dbReference type="ARBA" id="ARBA00022960"/>
    </source>
</evidence>
<comment type="cofactor">
    <cofactor evidence="17">
        <name>Mg(2+)</name>
        <dbReference type="ChEBI" id="CHEBI:18420"/>
    </cofactor>
    <text evidence="17">Binds 1 Mg(2+) ion per subunit.</text>
</comment>
<evidence type="ECO:0000256" key="17">
    <source>
        <dbReference type="HAMAP-Rule" id="MF_01631"/>
    </source>
</evidence>
<dbReference type="EC" id="2.7.7.23" evidence="17"/>
<feature type="binding site" evidence="17">
    <location>
        <position position="114"/>
    </location>
    <ligand>
        <name>Mg(2+)</name>
        <dbReference type="ChEBI" id="CHEBI:18420"/>
    </ligand>
</feature>
<dbReference type="Gene3D" id="2.160.10.10">
    <property type="entry name" value="Hexapeptide repeat proteins"/>
    <property type="match status" value="1"/>
</dbReference>
<evidence type="ECO:0000256" key="13">
    <source>
        <dbReference type="ARBA" id="ARBA00023316"/>
    </source>
</evidence>
<keyword evidence="10 17" id="KW-0573">Peptidoglycan synthesis</keyword>
<keyword evidence="13 17" id="KW-0961">Cell wall biogenesis/degradation</keyword>
<feature type="binding site" evidence="17">
    <location>
        <position position="26"/>
    </location>
    <ligand>
        <name>UDP-N-acetyl-alpha-D-glucosamine</name>
        <dbReference type="ChEBI" id="CHEBI:57705"/>
    </ligand>
</feature>